<reference evidence="4" key="2">
    <citation type="submission" date="2025-08" db="UniProtKB">
        <authorList>
            <consortium name="RefSeq"/>
        </authorList>
    </citation>
    <scope>IDENTIFICATION</scope>
    <source>
        <tissue evidence="4">Whole plant</tissue>
    </source>
</reference>
<protein>
    <submittedName>
        <fullName evidence="4">Uncharacterized protein LOC107469353</fullName>
    </submittedName>
</protein>
<dbReference type="RefSeq" id="XP_052110926.1">
    <property type="nucleotide sequence ID" value="XM_052254966.1"/>
</dbReference>
<feature type="domain" description="Putative plant transposon protein" evidence="2">
    <location>
        <begin position="7"/>
        <end position="105"/>
    </location>
</feature>
<dbReference type="KEGG" id="adu:107469353"/>
<evidence type="ECO:0000256" key="1">
    <source>
        <dbReference type="SAM" id="MobiDB-lite"/>
    </source>
</evidence>
<evidence type="ECO:0000313" key="4">
    <source>
        <dbReference type="RefSeq" id="XP_052110926.1"/>
    </source>
</evidence>
<evidence type="ECO:0000313" key="3">
    <source>
        <dbReference type="Proteomes" id="UP000515211"/>
    </source>
</evidence>
<accession>A0A9C6WIE6</accession>
<dbReference type="GeneID" id="107469353"/>
<gene>
    <name evidence="4" type="primary">LOC107469353</name>
</gene>
<dbReference type="Pfam" id="PF20167">
    <property type="entry name" value="Transposase_32"/>
    <property type="match status" value="1"/>
</dbReference>
<organism evidence="3 4">
    <name type="scientific">Arachis duranensis</name>
    <name type="common">Wild peanut</name>
    <dbReference type="NCBI Taxonomy" id="130453"/>
    <lineage>
        <taxon>Eukaryota</taxon>
        <taxon>Viridiplantae</taxon>
        <taxon>Streptophyta</taxon>
        <taxon>Embryophyta</taxon>
        <taxon>Tracheophyta</taxon>
        <taxon>Spermatophyta</taxon>
        <taxon>Magnoliopsida</taxon>
        <taxon>eudicotyledons</taxon>
        <taxon>Gunneridae</taxon>
        <taxon>Pentapetalae</taxon>
        <taxon>rosids</taxon>
        <taxon>fabids</taxon>
        <taxon>Fabales</taxon>
        <taxon>Fabaceae</taxon>
        <taxon>Papilionoideae</taxon>
        <taxon>50 kb inversion clade</taxon>
        <taxon>dalbergioids sensu lato</taxon>
        <taxon>Dalbergieae</taxon>
        <taxon>Pterocarpus clade</taxon>
        <taxon>Arachis</taxon>
    </lineage>
</organism>
<feature type="compositionally biased region" description="Acidic residues" evidence="1">
    <location>
        <begin position="196"/>
        <end position="209"/>
    </location>
</feature>
<keyword evidence="3" id="KW-1185">Reference proteome</keyword>
<proteinExistence type="predicted"/>
<name>A0A9C6WIE6_ARADU</name>
<evidence type="ECO:0000259" key="2">
    <source>
        <dbReference type="Pfam" id="PF20167"/>
    </source>
</evidence>
<dbReference type="Proteomes" id="UP000515211">
    <property type="component" value="Chromosome 10"/>
</dbReference>
<sequence length="218" mass="25114">MKFYRECEPGSDWTYNGKMAPIRLRANQLTKEATTTWLYLIFSYIEPKSHFTDITLDVATLLYCILDDKQVDLHKLIHNKMKDTFKSRSLPFPSLVMRLAEENGIHPDEGELMIETSEHAKVIPHGIKFKGEAAESSRPWRRHSTTEGSSLNPMAAVWQRLTEIDTRTMNRLASNEHRNKQRYGQLMVMAKGQDPGPEEPDTPEEEVEQPTDHESGEE</sequence>
<reference evidence="3" key="1">
    <citation type="journal article" date="2016" name="Nat. Genet.">
        <title>The genome sequences of Arachis duranensis and Arachis ipaensis, the diploid ancestors of cultivated peanut.</title>
        <authorList>
            <person name="Bertioli D.J."/>
            <person name="Cannon S.B."/>
            <person name="Froenicke L."/>
            <person name="Huang G."/>
            <person name="Farmer A.D."/>
            <person name="Cannon E.K."/>
            <person name="Liu X."/>
            <person name="Gao D."/>
            <person name="Clevenger J."/>
            <person name="Dash S."/>
            <person name="Ren L."/>
            <person name="Moretzsohn M.C."/>
            <person name="Shirasawa K."/>
            <person name="Huang W."/>
            <person name="Vidigal B."/>
            <person name="Abernathy B."/>
            <person name="Chu Y."/>
            <person name="Niederhuth C.E."/>
            <person name="Umale P."/>
            <person name="Araujo A.C."/>
            <person name="Kozik A."/>
            <person name="Kim K.D."/>
            <person name="Burow M.D."/>
            <person name="Varshney R.K."/>
            <person name="Wang X."/>
            <person name="Zhang X."/>
            <person name="Barkley N."/>
            <person name="Guimaraes P.M."/>
            <person name="Isobe S."/>
            <person name="Guo B."/>
            <person name="Liao B."/>
            <person name="Stalker H.T."/>
            <person name="Schmitz R.J."/>
            <person name="Scheffler B.E."/>
            <person name="Leal-Bertioli S.C."/>
            <person name="Xun X."/>
            <person name="Jackson S.A."/>
            <person name="Michelmore R."/>
            <person name="Ozias-Akins P."/>
        </authorList>
    </citation>
    <scope>NUCLEOTIDE SEQUENCE [LARGE SCALE GENOMIC DNA]</scope>
    <source>
        <strain evidence="3">cv. V14167</strain>
    </source>
</reference>
<dbReference type="AlphaFoldDB" id="A0A9C6WIE6"/>
<dbReference type="InterPro" id="IPR046796">
    <property type="entry name" value="Transposase_32_dom"/>
</dbReference>
<feature type="region of interest" description="Disordered" evidence="1">
    <location>
        <begin position="174"/>
        <end position="218"/>
    </location>
</feature>